<reference evidence="2" key="1">
    <citation type="submission" date="2016-03" db="EMBL/GenBank/DDBJ databases">
        <title>Mechanisms controlling the formation of the plant cell surface in tip-growing cells are functionally conserved among land plants.</title>
        <authorList>
            <person name="Honkanen S."/>
            <person name="Jones V.A."/>
            <person name="Morieri G."/>
            <person name="Champion C."/>
            <person name="Hetherington A.J."/>
            <person name="Kelly S."/>
            <person name="Saint-Marcoux D."/>
            <person name="Proust H."/>
            <person name="Prescott H."/>
            <person name="Dolan L."/>
        </authorList>
    </citation>
    <scope>NUCLEOTIDE SEQUENCE [LARGE SCALE GENOMIC DNA]</scope>
    <source>
        <tissue evidence="2">Whole gametophyte</tissue>
    </source>
</reference>
<evidence type="ECO:0000259" key="1">
    <source>
        <dbReference type="Pfam" id="PF13649"/>
    </source>
</evidence>
<dbReference type="EMBL" id="LVLJ01002783">
    <property type="protein sequence ID" value="OAE23768.1"/>
    <property type="molecule type" value="Genomic_DNA"/>
</dbReference>
<evidence type="ECO:0000313" key="3">
    <source>
        <dbReference type="Proteomes" id="UP000077202"/>
    </source>
</evidence>
<accession>A0A176VSF1</accession>
<gene>
    <name evidence="2" type="ORF">AXG93_323s1000</name>
</gene>
<dbReference type="AlphaFoldDB" id="A0A176VSF1"/>
<organism evidence="2 3">
    <name type="scientific">Marchantia polymorpha subsp. ruderalis</name>
    <dbReference type="NCBI Taxonomy" id="1480154"/>
    <lineage>
        <taxon>Eukaryota</taxon>
        <taxon>Viridiplantae</taxon>
        <taxon>Streptophyta</taxon>
        <taxon>Embryophyta</taxon>
        <taxon>Marchantiophyta</taxon>
        <taxon>Marchantiopsida</taxon>
        <taxon>Marchantiidae</taxon>
        <taxon>Marchantiales</taxon>
        <taxon>Marchantiaceae</taxon>
        <taxon>Marchantia</taxon>
    </lineage>
</organism>
<dbReference type="Proteomes" id="UP000077202">
    <property type="component" value="Unassembled WGS sequence"/>
</dbReference>
<dbReference type="InterPro" id="IPR029063">
    <property type="entry name" value="SAM-dependent_MTases_sf"/>
</dbReference>
<proteinExistence type="predicted"/>
<dbReference type="PANTHER" id="PTHR47473">
    <property type="entry name" value="BTA1P"/>
    <property type="match status" value="1"/>
</dbReference>
<keyword evidence="3" id="KW-1185">Reference proteome</keyword>
<dbReference type="PANTHER" id="PTHR47473:SF1">
    <property type="entry name" value="METHYLTRANSFERASE DOMAIN-CONTAINING PROTEIN"/>
    <property type="match status" value="1"/>
</dbReference>
<dbReference type="SUPFAM" id="SSF53335">
    <property type="entry name" value="S-adenosyl-L-methionine-dependent methyltransferases"/>
    <property type="match status" value="1"/>
</dbReference>
<feature type="domain" description="Methyltransferase" evidence="1">
    <location>
        <begin position="76"/>
        <end position="154"/>
    </location>
</feature>
<evidence type="ECO:0000313" key="2">
    <source>
        <dbReference type="EMBL" id="OAE23768.1"/>
    </source>
</evidence>
<name>A0A176VSF1_MARPO</name>
<dbReference type="InterPro" id="IPR041698">
    <property type="entry name" value="Methyltransf_25"/>
</dbReference>
<comment type="caution">
    <text evidence="2">The sequence shown here is derived from an EMBL/GenBank/DDBJ whole genome shotgun (WGS) entry which is preliminary data.</text>
</comment>
<dbReference type="Gene3D" id="3.40.50.150">
    <property type="entry name" value="Vaccinia Virus protein VP39"/>
    <property type="match status" value="1"/>
</dbReference>
<dbReference type="CDD" id="cd02440">
    <property type="entry name" value="AdoMet_MTases"/>
    <property type="match status" value="1"/>
</dbReference>
<sequence length="286" mass="32848">MDLVNNIVNDLQVLKTIWFSKISGDSHKERLENFYGPQADAYDHFRAKFLHGRRGMIKACAAKINNLGERPGLVWVDLGGGTGENVDMMAEYVDLSKFEKIYVVDLCGPLCEVSKKKAQTRGWKNVEVVEADVCEFEPESKRATLVTFSYSLSMTTYILMDWKCFSVELKDQFFEVLIPPFMAAVDKALSYLDQAVGILGVADFYTSMKYDSLDRQHGYLTRWFWRAIFDMDNIELGPERRLYLDHTLERVYEENKSGGIPYVPFLKVPYFIWLGRVRHLGAANGI</sequence>
<dbReference type="Pfam" id="PF13649">
    <property type="entry name" value="Methyltransf_25"/>
    <property type="match status" value="1"/>
</dbReference>
<protein>
    <recommendedName>
        <fullName evidence="1">Methyltransferase domain-containing protein</fullName>
    </recommendedName>
</protein>